<feature type="compositionally biased region" description="Low complexity" evidence="5">
    <location>
        <begin position="1"/>
        <end position="11"/>
    </location>
</feature>
<organism evidence="8 9">
    <name type="scientific">Pelagomonas calceolata</name>
    <dbReference type="NCBI Taxonomy" id="35677"/>
    <lineage>
        <taxon>Eukaryota</taxon>
        <taxon>Sar</taxon>
        <taxon>Stramenopiles</taxon>
        <taxon>Ochrophyta</taxon>
        <taxon>Pelagophyceae</taxon>
        <taxon>Pelagomonadales</taxon>
        <taxon>Pelagomonadaceae</taxon>
        <taxon>Pelagomonas</taxon>
    </lineage>
</organism>
<keyword evidence="1" id="KW-0805">Transcription regulation</keyword>
<keyword evidence="3" id="KW-0804">Transcription</keyword>
<gene>
    <name evidence="8" type="ORF">PECAL_5P28840</name>
</gene>
<dbReference type="GO" id="GO:0042795">
    <property type="term" value="P:snRNA transcription by RNA polymerase II"/>
    <property type="evidence" value="ECO:0007669"/>
    <property type="project" value="TreeGrafter"/>
</dbReference>
<dbReference type="GO" id="GO:0019185">
    <property type="term" value="C:snRNA-activating protein complex"/>
    <property type="evidence" value="ECO:0007669"/>
    <property type="project" value="TreeGrafter"/>
</dbReference>
<dbReference type="PANTHER" id="PTHR46621:SF1">
    <property type="entry name" value="SNRNA-ACTIVATING PROTEIN COMPLEX SUBUNIT 4"/>
    <property type="match status" value="1"/>
</dbReference>
<evidence type="ECO:0000313" key="8">
    <source>
        <dbReference type="EMBL" id="CAH0378372.1"/>
    </source>
</evidence>
<feature type="domain" description="Myb-like" evidence="6">
    <location>
        <begin position="205"/>
        <end position="260"/>
    </location>
</feature>
<dbReference type="EMBL" id="CAKKNE010000005">
    <property type="protein sequence ID" value="CAH0378372.1"/>
    <property type="molecule type" value="Genomic_DNA"/>
</dbReference>
<dbReference type="InterPro" id="IPR017930">
    <property type="entry name" value="Myb_dom"/>
</dbReference>
<sequence>MDAALTAALADSDSDSDEGEQQQSEKAAAKVALRANRALQARLEAALKRTRGAMGAPLRERNAALDRLLIARAAKAPLPPPSPLSFIDLNAAAAKWARPPPAAPAPPLHDAADEELADTPAVTTALAAVQRAEVLSRRIEAQTREVEVALAGMPLRGVDEPVAPAPAPTQEPAAPAPRPAPEPAAPAPAPAAPAPAPRDADAPQQPPEKRPLWTADEDAQLRDRVSVYCGLIRGDRWRAVAEAFPGKTPRQCRLRWTETLRWNPRMARSASGVATGAKWAPAEERTLVRAVRKRAPPRSVPPGATGAEAVPFVVPSGDHHWGFWSSVAVDVPRRTPYGCRDKWMQMLDPTISRRPWSDADDAALAAAVARHGAGKWMTISKDVPHRTDAQCRRRWVQKNPTWEPERTAPAPAPEPAPIDALLRDVAEEEELAAAPPLSPPVAEPAAEPAAAVAPEASDAIEVEPATEPAAPEAPEASDAMEAEPVAFDEAAATREAKKL</sequence>
<keyword evidence="2" id="KW-0238">DNA-binding</keyword>
<evidence type="ECO:0000256" key="3">
    <source>
        <dbReference type="ARBA" id="ARBA00023163"/>
    </source>
</evidence>
<dbReference type="AlphaFoldDB" id="A0A8J2T166"/>
<keyword evidence="9" id="KW-1185">Reference proteome</keyword>
<feature type="domain" description="HTH myb-type" evidence="7">
    <location>
        <begin position="348"/>
        <end position="395"/>
    </location>
</feature>
<dbReference type="PROSITE" id="PS50090">
    <property type="entry name" value="MYB_LIKE"/>
    <property type="match status" value="3"/>
</dbReference>
<dbReference type="Pfam" id="PF00249">
    <property type="entry name" value="Myb_DNA-binding"/>
    <property type="match status" value="2"/>
</dbReference>
<name>A0A8J2T166_9STRA</name>
<feature type="region of interest" description="Disordered" evidence="5">
    <location>
        <begin position="429"/>
        <end position="499"/>
    </location>
</feature>
<evidence type="ECO:0000256" key="4">
    <source>
        <dbReference type="ARBA" id="ARBA00023242"/>
    </source>
</evidence>
<feature type="region of interest" description="Disordered" evidence="5">
    <location>
        <begin position="1"/>
        <end position="29"/>
    </location>
</feature>
<feature type="domain" description="Myb-like" evidence="6">
    <location>
        <begin position="278"/>
        <end position="347"/>
    </location>
</feature>
<protein>
    <submittedName>
        <fullName evidence="8">Uncharacterized protein</fullName>
    </submittedName>
</protein>
<feature type="domain" description="Myb-like" evidence="6">
    <location>
        <begin position="348"/>
        <end position="395"/>
    </location>
</feature>
<dbReference type="CDD" id="cd00167">
    <property type="entry name" value="SANT"/>
    <property type="match status" value="3"/>
</dbReference>
<feature type="domain" description="HTH myb-type" evidence="7">
    <location>
        <begin position="205"/>
        <end position="264"/>
    </location>
</feature>
<evidence type="ECO:0000256" key="1">
    <source>
        <dbReference type="ARBA" id="ARBA00023015"/>
    </source>
</evidence>
<evidence type="ECO:0000256" key="2">
    <source>
        <dbReference type="ARBA" id="ARBA00023125"/>
    </source>
</evidence>
<dbReference type="PROSITE" id="PS51294">
    <property type="entry name" value="HTH_MYB"/>
    <property type="match status" value="2"/>
</dbReference>
<dbReference type="SMART" id="SM00717">
    <property type="entry name" value="SANT"/>
    <property type="match status" value="3"/>
</dbReference>
<dbReference type="GO" id="GO:0000978">
    <property type="term" value="F:RNA polymerase II cis-regulatory region sequence-specific DNA binding"/>
    <property type="evidence" value="ECO:0007669"/>
    <property type="project" value="TreeGrafter"/>
</dbReference>
<reference evidence="8" key="1">
    <citation type="submission" date="2021-11" db="EMBL/GenBank/DDBJ databases">
        <authorList>
            <consortium name="Genoscope - CEA"/>
            <person name="William W."/>
        </authorList>
    </citation>
    <scope>NUCLEOTIDE SEQUENCE</scope>
</reference>
<feature type="compositionally biased region" description="Pro residues" evidence="5">
    <location>
        <begin position="163"/>
        <end position="196"/>
    </location>
</feature>
<dbReference type="GO" id="GO:0042796">
    <property type="term" value="P:snRNA transcription by RNA polymerase III"/>
    <property type="evidence" value="ECO:0007669"/>
    <property type="project" value="TreeGrafter"/>
</dbReference>
<evidence type="ECO:0000259" key="7">
    <source>
        <dbReference type="PROSITE" id="PS51294"/>
    </source>
</evidence>
<dbReference type="Gene3D" id="1.10.10.60">
    <property type="entry name" value="Homeodomain-like"/>
    <property type="match status" value="3"/>
</dbReference>
<dbReference type="InterPro" id="IPR001005">
    <property type="entry name" value="SANT/Myb"/>
</dbReference>
<dbReference type="InterPro" id="IPR051575">
    <property type="entry name" value="Myb-like_DNA-bd"/>
</dbReference>
<accession>A0A8J2T166</accession>
<feature type="region of interest" description="Disordered" evidence="5">
    <location>
        <begin position="384"/>
        <end position="416"/>
    </location>
</feature>
<evidence type="ECO:0000313" key="9">
    <source>
        <dbReference type="Proteomes" id="UP000789595"/>
    </source>
</evidence>
<evidence type="ECO:0000256" key="5">
    <source>
        <dbReference type="SAM" id="MobiDB-lite"/>
    </source>
</evidence>
<dbReference type="Proteomes" id="UP000789595">
    <property type="component" value="Unassembled WGS sequence"/>
</dbReference>
<dbReference type="PANTHER" id="PTHR46621">
    <property type="entry name" value="SNRNA-ACTIVATING PROTEIN COMPLEX SUBUNIT 4"/>
    <property type="match status" value="1"/>
</dbReference>
<dbReference type="OrthoDB" id="2143914at2759"/>
<comment type="caution">
    <text evidence="8">The sequence shown here is derived from an EMBL/GenBank/DDBJ whole genome shotgun (WGS) entry which is preliminary data.</text>
</comment>
<dbReference type="InterPro" id="IPR009057">
    <property type="entry name" value="Homeodomain-like_sf"/>
</dbReference>
<feature type="compositionally biased region" description="Low complexity" evidence="5">
    <location>
        <begin position="443"/>
        <end position="484"/>
    </location>
</feature>
<evidence type="ECO:0000259" key="6">
    <source>
        <dbReference type="PROSITE" id="PS50090"/>
    </source>
</evidence>
<dbReference type="SUPFAM" id="SSF46689">
    <property type="entry name" value="Homeodomain-like"/>
    <property type="match status" value="2"/>
</dbReference>
<proteinExistence type="predicted"/>
<feature type="region of interest" description="Disordered" evidence="5">
    <location>
        <begin position="159"/>
        <end position="217"/>
    </location>
</feature>
<dbReference type="GO" id="GO:0001006">
    <property type="term" value="F:RNA polymerase III type 3 promoter sequence-specific DNA binding"/>
    <property type="evidence" value="ECO:0007669"/>
    <property type="project" value="TreeGrafter"/>
</dbReference>
<keyword evidence="4" id="KW-0539">Nucleus</keyword>